<proteinExistence type="predicted"/>
<keyword evidence="4" id="KW-0808">Transferase</keyword>
<dbReference type="Gene3D" id="1.20.5.1930">
    <property type="match status" value="1"/>
</dbReference>
<dbReference type="GO" id="GO:0005524">
    <property type="term" value="F:ATP binding"/>
    <property type="evidence" value="ECO:0007669"/>
    <property type="project" value="UniProtKB-KW"/>
</dbReference>
<dbReference type="OrthoDB" id="9797605at2"/>
<dbReference type="RefSeq" id="WP_147089275.1">
    <property type="nucleotide sequence ID" value="NZ_BAABJD010000001.1"/>
</dbReference>
<evidence type="ECO:0000256" key="4">
    <source>
        <dbReference type="ARBA" id="ARBA00022679"/>
    </source>
</evidence>
<dbReference type="InterPro" id="IPR011712">
    <property type="entry name" value="Sig_transdc_His_kin_sub3_dim/P"/>
</dbReference>
<accession>A0A5B8S398</accession>
<keyword evidence="11" id="KW-1185">Reference proteome</keyword>
<sequence length="348" mass="37307">MQSGNPALAPEVETVAELRELYRAAEARAARLRLLSTNGRQLALAEAATLDAILQGCADRLGYFLGRRGGTVQTGAGEGLPIPAPGSEGRVLAVLAIDGLLRLEDISDPEDREAVRLQLEMLGATIDRINRARELQEREARLEFVVGRLFSAQEEERRRVSHELHDGVAQTATALARLLEGGAGTADRAKLAAIARDLVGELRGVIRGLRPTVLDDLGLEAALRTLAEALEAEGYKVQVSIASDVARWPTHIETALYRVAQEALANVRKHAGGPCPVSLELAARHGDARPYLRIADQGQGRSAVEDAGTPHFGIDVMRERMVSIGGTLDWQAPAKGGVTVLARFPKVA</sequence>
<evidence type="ECO:0000256" key="8">
    <source>
        <dbReference type="ARBA" id="ARBA00023012"/>
    </source>
</evidence>
<evidence type="ECO:0000256" key="6">
    <source>
        <dbReference type="ARBA" id="ARBA00022777"/>
    </source>
</evidence>
<dbReference type="Gene3D" id="3.30.565.10">
    <property type="entry name" value="Histidine kinase-like ATPase, C-terminal domain"/>
    <property type="match status" value="1"/>
</dbReference>
<keyword evidence="7" id="KW-0067">ATP-binding</keyword>
<dbReference type="AlphaFoldDB" id="A0A5B8S398"/>
<dbReference type="GO" id="GO:0000155">
    <property type="term" value="F:phosphorelay sensor kinase activity"/>
    <property type="evidence" value="ECO:0007669"/>
    <property type="project" value="InterPro"/>
</dbReference>
<dbReference type="PANTHER" id="PTHR24421:SF10">
    <property type="entry name" value="NITRATE_NITRITE SENSOR PROTEIN NARQ"/>
    <property type="match status" value="1"/>
</dbReference>
<evidence type="ECO:0000256" key="5">
    <source>
        <dbReference type="ARBA" id="ARBA00022741"/>
    </source>
</evidence>
<evidence type="ECO:0000256" key="1">
    <source>
        <dbReference type="ARBA" id="ARBA00000085"/>
    </source>
</evidence>
<dbReference type="InterPro" id="IPR050482">
    <property type="entry name" value="Sensor_HK_TwoCompSys"/>
</dbReference>
<evidence type="ECO:0000313" key="11">
    <source>
        <dbReference type="Proteomes" id="UP000321172"/>
    </source>
</evidence>
<keyword evidence="8" id="KW-0902">Two-component regulatory system</keyword>
<dbReference type="CDD" id="cd16917">
    <property type="entry name" value="HATPase_UhpB-NarQ-NarX-like"/>
    <property type="match status" value="1"/>
</dbReference>
<dbReference type="GO" id="GO:0016020">
    <property type="term" value="C:membrane"/>
    <property type="evidence" value="ECO:0007669"/>
    <property type="project" value="InterPro"/>
</dbReference>
<dbReference type="EMBL" id="CP042345">
    <property type="protein sequence ID" value="QEA15295.1"/>
    <property type="molecule type" value="Genomic_DNA"/>
</dbReference>
<evidence type="ECO:0000256" key="3">
    <source>
        <dbReference type="ARBA" id="ARBA00022553"/>
    </source>
</evidence>
<comment type="catalytic activity">
    <reaction evidence="1">
        <text>ATP + protein L-histidine = ADP + protein N-phospho-L-histidine.</text>
        <dbReference type="EC" id="2.7.13.3"/>
    </reaction>
</comment>
<evidence type="ECO:0000256" key="7">
    <source>
        <dbReference type="ARBA" id="ARBA00022840"/>
    </source>
</evidence>
<dbReference type="SUPFAM" id="SSF55874">
    <property type="entry name" value="ATPase domain of HSP90 chaperone/DNA topoisomerase II/histidine kinase"/>
    <property type="match status" value="1"/>
</dbReference>
<dbReference type="InterPro" id="IPR036890">
    <property type="entry name" value="HATPase_C_sf"/>
</dbReference>
<dbReference type="PANTHER" id="PTHR24421">
    <property type="entry name" value="NITRATE/NITRITE SENSOR PROTEIN NARX-RELATED"/>
    <property type="match status" value="1"/>
</dbReference>
<dbReference type="EC" id="2.7.13.3" evidence="2"/>
<dbReference type="Proteomes" id="UP000321172">
    <property type="component" value="Chromosome"/>
</dbReference>
<dbReference type="Pfam" id="PF07730">
    <property type="entry name" value="HisKA_3"/>
    <property type="match status" value="1"/>
</dbReference>
<keyword evidence="6 10" id="KW-0418">Kinase</keyword>
<dbReference type="KEGG" id="ngf:FRF71_03580"/>
<dbReference type="GO" id="GO:0046983">
    <property type="term" value="F:protein dimerization activity"/>
    <property type="evidence" value="ECO:0007669"/>
    <property type="project" value="InterPro"/>
</dbReference>
<evidence type="ECO:0000256" key="2">
    <source>
        <dbReference type="ARBA" id="ARBA00012438"/>
    </source>
</evidence>
<gene>
    <name evidence="10" type="ORF">FRF71_03580</name>
</gene>
<organism evidence="10 11">
    <name type="scientific">Novosphingobium ginsenosidimutans</name>
    <dbReference type="NCBI Taxonomy" id="1176536"/>
    <lineage>
        <taxon>Bacteria</taxon>
        <taxon>Pseudomonadati</taxon>
        <taxon>Pseudomonadota</taxon>
        <taxon>Alphaproteobacteria</taxon>
        <taxon>Sphingomonadales</taxon>
        <taxon>Sphingomonadaceae</taxon>
        <taxon>Novosphingobium</taxon>
    </lineage>
</organism>
<reference evidence="10 11" key="1">
    <citation type="journal article" date="2013" name="J. Microbiol. Biotechnol.">
        <title>Novosphingobium ginsenosidimutans sp. nov., with the ability to convert ginsenoside.</title>
        <authorList>
            <person name="Kim J.K."/>
            <person name="He D."/>
            <person name="Liu Q.M."/>
            <person name="Park H.Y."/>
            <person name="Jung M.S."/>
            <person name="Yoon M.H."/>
            <person name="Kim S.C."/>
            <person name="Im W.T."/>
        </authorList>
    </citation>
    <scope>NUCLEOTIDE SEQUENCE [LARGE SCALE GENOMIC DNA]</scope>
    <source>
        <strain evidence="10 11">FW-6</strain>
    </source>
</reference>
<evidence type="ECO:0000259" key="9">
    <source>
        <dbReference type="Pfam" id="PF07730"/>
    </source>
</evidence>
<keyword evidence="5" id="KW-0547">Nucleotide-binding</keyword>
<keyword evidence="3" id="KW-0597">Phosphoprotein</keyword>
<protein>
    <recommendedName>
        <fullName evidence="2">histidine kinase</fullName>
        <ecNumber evidence="2">2.7.13.3</ecNumber>
    </recommendedName>
</protein>
<name>A0A5B8S398_9SPHN</name>
<evidence type="ECO:0000313" key="10">
    <source>
        <dbReference type="EMBL" id="QEA15295.1"/>
    </source>
</evidence>
<feature type="domain" description="Signal transduction histidine kinase subgroup 3 dimerisation and phosphoacceptor" evidence="9">
    <location>
        <begin position="156"/>
        <end position="214"/>
    </location>
</feature>